<evidence type="ECO:0000313" key="9">
    <source>
        <dbReference type="Proteomes" id="UP001595807"/>
    </source>
</evidence>
<dbReference type="SMART" id="SM00345">
    <property type="entry name" value="HTH_GNTR"/>
    <property type="match status" value="1"/>
</dbReference>
<dbReference type="Pfam" id="PF00155">
    <property type="entry name" value="Aminotran_1_2"/>
    <property type="match status" value="1"/>
</dbReference>
<keyword evidence="3" id="KW-0663">Pyridoxal phosphate</keyword>
<dbReference type="PANTHER" id="PTHR46577:SF1">
    <property type="entry name" value="HTH-TYPE TRANSCRIPTIONAL REGULATORY PROTEIN GABR"/>
    <property type="match status" value="1"/>
</dbReference>
<evidence type="ECO:0000256" key="5">
    <source>
        <dbReference type="ARBA" id="ARBA00023125"/>
    </source>
</evidence>
<dbReference type="Proteomes" id="UP001595807">
    <property type="component" value="Unassembled WGS sequence"/>
</dbReference>
<dbReference type="RefSeq" id="WP_380424291.1">
    <property type="nucleotide sequence ID" value="NZ_JBHRZV010000002.1"/>
</dbReference>
<dbReference type="InterPro" id="IPR015421">
    <property type="entry name" value="PyrdxlP-dep_Trfase_major"/>
</dbReference>
<evidence type="ECO:0000256" key="6">
    <source>
        <dbReference type="ARBA" id="ARBA00023163"/>
    </source>
</evidence>
<dbReference type="GO" id="GO:0008483">
    <property type="term" value="F:transaminase activity"/>
    <property type="evidence" value="ECO:0007669"/>
    <property type="project" value="UniProtKB-KW"/>
</dbReference>
<dbReference type="EMBL" id="JBHRZV010000002">
    <property type="protein sequence ID" value="MFC3927127.1"/>
    <property type="molecule type" value="Genomic_DNA"/>
</dbReference>
<dbReference type="InterPro" id="IPR036388">
    <property type="entry name" value="WH-like_DNA-bd_sf"/>
</dbReference>
<dbReference type="InterPro" id="IPR004839">
    <property type="entry name" value="Aminotransferase_I/II_large"/>
</dbReference>
<dbReference type="Gene3D" id="3.40.640.10">
    <property type="entry name" value="Type I PLP-dependent aspartate aminotransferase-like (Major domain)"/>
    <property type="match status" value="1"/>
</dbReference>
<dbReference type="Gene3D" id="1.10.10.10">
    <property type="entry name" value="Winged helix-like DNA-binding domain superfamily/Winged helix DNA-binding domain"/>
    <property type="match status" value="1"/>
</dbReference>
<dbReference type="Pfam" id="PF00392">
    <property type="entry name" value="GntR"/>
    <property type="match status" value="1"/>
</dbReference>
<evidence type="ECO:0000256" key="4">
    <source>
        <dbReference type="ARBA" id="ARBA00023015"/>
    </source>
</evidence>
<dbReference type="CDD" id="cd07377">
    <property type="entry name" value="WHTH_GntR"/>
    <property type="match status" value="1"/>
</dbReference>
<sequence length="441" mass="51272">MTRYLSKHEQIFLDLENDIQTGKLTKGDKLPSIRKLAETYACNKDTVQRALLELRHHNLIYVRNKSGYYVLGQDKAINDDWDFTRDLEPDKLSPYDDFQKCLNESLVGREAYLFNTSSTNQGLPQLSLSLQNLLADYHVYCKPADIVVTSGTQQALYILSQMTFPNHHQTILLEQPTYHRMNALVKSQNLPYETVTRTPQGLDMAELEQLFASQTIKFFYTIPRLHNPLGTSLSKAEKTKLLELAERYDVYIIEDDYMADFDSSHASPLHYFDQSDHVIYLKSFTTTIFPALRMAAAVLPTVLRQTFLDYKNLMDYDSNFIMQKALSLYLDNGMYKKHRDQLVKGHRDKIQDLQALLKKYSLATDVVLSDCKICLPANQVKKDHLKFYFEPDQLLRHAYITPNPLDYFQLNLNKKDKDALDQQLSRYFAKSRRTRLVKADQ</sequence>
<keyword evidence="4" id="KW-0805">Transcription regulation</keyword>
<comment type="similarity">
    <text evidence="1">In the C-terminal section; belongs to the class-I pyridoxal-phosphate-dependent aminotransferase family.</text>
</comment>
<keyword evidence="6" id="KW-0804">Transcription</keyword>
<proteinExistence type="inferred from homology"/>
<feature type="domain" description="HTH gntR-type" evidence="7">
    <location>
        <begin position="5"/>
        <end position="73"/>
    </location>
</feature>
<organism evidence="8 9">
    <name type="scientific">Streptococcus caprae</name>
    <dbReference type="NCBI Taxonomy" id="1640501"/>
    <lineage>
        <taxon>Bacteria</taxon>
        <taxon>Bacillati</taxon>
        <taxon>Bacillota</taxon>
        <taxon>Bacilli</taxon>
        <taxon>Lactobacillales</taxon>
        <taxon>Streptococcaceae</taxon>
        <taxon>Streptococcus</taxon>
    </lineage>
</organism>
<dbReference type="InterPro" id="IPR051446">
    <property type="entry name" value="HTH_trans_reg/aminotransferase"/>
</dbReference>
<comment type="caution">
    <text evidence="8">The sequence shown here is derived from an EMBL/GenBank/DDBJ whole genome shotgun (WGS) entry which is preliminary data.</text>
</comment>
<name>A0ABV8CSS5_9STRE</name>
<evidence type="ECO:0000256" key="3">
    <source>
        <dbReference type="ARBA" id="ARBA00022898"/>
    </source>
</evidence>
<dbReference type="InterPro" id="IPR000524">
    <property type="entry name" value="Tscrpt_reg_HTH_GntR"/>
</dbReference>
<evidence type="ECO:0000256" key="2">
    <source>
        <dbReference type="ARBA" id="ARBA00022576"/>
    </source>
</evidence>
<evidence type="ECO:0000259" key="7">
    <source>
        <dbReference type="PROSITE" id="PS50949"/>
    </source>
</evidence>
<keyword evidence="2 8" id="KW-0032">Aminotransferase</keyword>
<dbReference type="CDD" id="cd00609">
    <property type="entry name" value="AAT_like"/>
    <property type="match status" value="1"/>
</dbReference>
<keyword evidence="5" id="KW-0238">DNA-binding</keyword>
<keyword evidence="2 8" id="KW-0808">Transferase</keyword>
<dbReference type="SUPFAM" id="SSF53383">
    <property type="entry name" value="PLP-dependent transferases"/>
    <property type="match status" value="1"/>
</dbReference>
<dbReference type="PROSITE" id="PS50949">
    <property type="entry name" value="HTH_GNTR"/>
    <property type="match status" value="1"/>
</dbReference>
<accession>A0ABV8CSS5</accession>
<keyword evidence="9" id="KW-1185">Reference proteome</keyword>
<evidence type="ECO:0000313" key="8">
    <source>
        <dbReference type="EMBL" id="MFC3927127.1"/>
    </source>
</evidence>
<gene>
    <name evidence="8" type="ORF">ACFORF_00570</name>
</gene>
<dbReference type="InterPro" id="IPR036390">
    <property type="entry name" value="WH_DNA-bd_sf"/>
</dbReference>
<reference evidence="9" key="1">
    <citation type="journal article" date="2019" name="Int. J. Syst. Evol. Microbiol.">
        <title>The Global Catalogue of Microorganisms (GCM) 10K type strain sequencing project: providing services to taxonomists for standard genome sequencing and annotation.</title>
        <authorList>
            <consortium name="The Broad Institute Genomics Platform"/>
            <consortium name="The Broad Institute Genome Sequencing Center for Infectious Disease"/>
            <person name="Wu L."/>
            <person name="Ma J."/>
        </authorList>
    </citation>
    <scope>NUCLEOTIDE SEQUENCE [LARGE SCALE GENOMIC DNA]</scope>
    <source>
        <strain evidence="9">CCUG 67170</strain>
    </source>
</reference>
<protein>
    <submittedName>
        <fullName evidence="8">PLP-dependent aminotransferase family protein</fullName>
    </submittedName>
</protein>
<evidence type="ECO:0000256" key="1">
    <source>
        <dbReference type="ARBA" id="ARBA00005384"/>
    </source>
</evidence>
<dbReference type="PANTHER" id="PTHR46577">
    <property type="entry name" value="HTH-TYPE TRANSCRIPTIONAL REGULATORY PROTEIN GABR"/>
    <property type="match status" value="1"/>
</dbReference>
<dbReference type="InterPro" id="IPR015424">
    <property type="entry name" value="PyrdxlP-dep_Trfase"/>
</dbReference>
<dbReference type="SUPFAM" id="SSF46785">
    <property type="entry name" value="Winged helix' DNA-binding domain"/>
    <property type="match status" value="1"/>
</dbReference>